<evidence type="ECO:0000313" key="3">
    <source>
        <dbReference type="Proteomes" id="UP000318582"/>
    </source>
</evidence>
<comment type="caution">
    <text evidence="2">The sequence shown here is derived from an EMBL/GenBank/DDBJ whole genome shotgun (WGS) entry which is preliminary data.</text>
</comment>
<proteinExistence type="predicted"/>
<feature type="region of interest" description="Disordered" evidence="1">
    <location>
        <begin position="102"/>
        <end position="144"/>
    </location>
</feature>
<sequence length="353" mass="37965">MLTQERQQPNNESEQLSPNEKMLQAFERWAVNGFMGLAHVSDPAELVGRLRDWLSTTCTYEIPNETTINEWLWQMGRKFPTFGSWLMDKLKANLLRGPVIPSGSASSSASLSTAPAADPPTSGATPASVTQTSSTGTSSTWTPLSSGYSYPPASYYPVQTYYSQYGGTPTTTTSTTMTMTTTATSEPQNTSPITINGWSSSTAPLGTTTTSFSSASASSTLNSLGGAGGAGGSDAYARYASRWNAIINPGAAQNATPTSECQKAGCEGFYSPNLFCSHKRSAIIPPEWTAYDIEATFDRMISFQRELEDLIATPSRTVGCISQDENKVMEALYIWEDAKICGKKTKVGLKVKI</sequence>
<organism evidence="2 3">
    <name type="scientific">Powellomyces hirtus</name>
    <dbReference type="NCBI Taxonomy" id="109895"/>
    <lineage>
        <taxon>Eukaryota</taxon>
        <taxon>Fungi</taxon>
        <taxon>Fungi incertae sedis</taxon>
        <taxon>Chytridiomycota</taxon>
        <taxon>Chytridiomycota incertae sedis</taxon>
        <taxon>Chytridiomycetes</taxon>
        <taxon>Spizellomycetales</taxon>
        <taxon>Powellomycetaceae</taxon>
        <taxon>Powellomyces</taxon>
    </lineage>
</organism>
<dbReference type="EMBL" id="QEAQ01000033">
    <property type="protein sequence ID" value="TPX58713.1"/>
    <property type="molecule type" value="Genomic_DNA"/>
</dbReference>
<keyword evidence="3" id="KW-1185">Reference proteome</keyword>
<evidence type="ECO:0000313" key="2">
    <source>
        <dbReference type="EMBL" id="TPX58713.1"/>
    </source>
</evidence>
<evidence type="ECO:0000256" key="1">
    <source>
        <dbReference type="SAM" id="MobiDB-lite"/>
    </source>
</evidence>
<dbReference type="Proteomes" id="UP000318582">
    <property type="component" value="Unassembled WGS sequence"/>
</dbReference>
<reference evidence="2 3" key="1">
    <citation type="journal article" date="2019" name="Sci. Rep.">
        <title>Comparative genomics of chytrid fungi reveal insights into the obligate biotrophic and pathogenic lifestyle of Synchytrium endobioticum.</title>
        <authorList>
            <person name="van de Vossenberg B.T.L.H."/>
            <person name="Warris S."/>
            <person name="Nguyen H.D.T."/>
            <person name="van Gent-Pelzer M.P.E."/>
            <person name="Joly D.L."/>
            <person name="van de Geest H.C."/>
            <person name="Bonants P.J.M."/>
            <person name="Smith D.S."/>
            <person name="Levesque C.A."/>
            <person name="van der Lee T.A.J."/>
        </authorList>
    </citation>
    <scope>NUCLEOTIDE SEQUENCE [LARGE SCALE GENOMIC DNA]</scope>
    <source>
        <strain evidence="2 3">CBS 809.83</strain>
    </source>
</reference>
<dbReference type="AlphaFoldDB" id="A0A507E3R9"/>
<gene>
    <name evidence="2" type="ORF">PhCBS80983_g02972</name>
</gene>
<accession>A0A507E3R9</accession>
<protein>
    <submittedName>
        <fullName evidence="2">Uncharacterized protein</fullName>
    </submittedName>
</protein>
<name>A0A507E3R9_9FUNG</name>